<sequence length="259" mass="28758">MLMILSPSKRQRFSGSPVADPVQENLFSRPEWIARAGKVAQIMKSCAPHELARILHASDTIAATEAGHFNEWSVTAAYPQARPALLTFDGDVYRALDAKTLPEKAQAYLNGHLRILSALYGILKPFDLIQPYRLGFGVRAVRPDGGSLYDYWREPVTESLNRALEATGDKVLVNLASSEFARAVDVKALAGKMITPVFQEMRGGNPRVVGLYAKQARGLMARYAAERGVTEAEQLKSFDYGHYVFHAASSKDTLWVFRR</sequence>
<dbReference type="GO" id="GO:0033194">
    <property type="term" value="P:response to hydroperoxide"/>
    <property type="evidence" value="ECO:0007669"/>
    <property type="project" value="TreeGrafter"/>
</dbReference>
<dbReference type="PANTHER" id="PTHR30283">
    <property type="entry name" value="PEROXIDE STRESS RESPONSE PROTEIN YAAA"/>
    <property type="match status" value="1"/>
</dbReference>
<evidence type="ECO:0000313" key="3">
    <source>
        <dbReference type="Proteomes" id="UP000003973"/>
    </source>
</evidence>
<dbReference type="HOGENOM" id="CLU_061989_0_0_4"/>
<proteinExistence type="inferred from homology"/>
<dbReference type="PANTHER" id="PTHR30283:SF4">
    <property type="entry name" value="PEROXIDE STRESS RESISTANCE PROTEIN YAAA"/>
    <property type="match status" value="1"/>
</dbReference>
<accession>C3X4C6</accession>
<comment type="caution">
    <text evidence="2">The sequence shown here is derived from an EMBL/GenBank/DDBJ whole genome shotgun (WGS) entry which is preliminary data.</text>
</comment>
<evidence type="ECO:0000313" key="2">
    <source>
        <dbReference type="EMBL" id="EEO28062.1"/>
    </source>
</evidence>
<comment type="similarity">
    <text evidence="1">Belongs to the UPF0246 family.</text>
</comment>
<dbReference type="GO" id="GO:0005829">
    <property type="term" value="C:cytosol"/>
    <property type="evidence" value="ECO:0007669"/>
    <property type="project" value="TreeGrafter"/>
</dbReference>
<dbReference type="HAMAP" id="MF_00652">
    <property type="entry name" value="UPF0246"/>
    <property type="match status" value="1"/>
</dbReference>
<dbReference type="InterPro" id="IPR005583">
    <property type="entry name" value="YaaA"/>
</dbReference>
<evidence type="ECO:0000256" key="1">
    <source>
        <dbReference type="HAMAP-Rule" id="MF_00652"/>
    </source>
</evidence>
<dbReference type="Pfam" id="PF03883">
    <property type="entry name" value="H2O2_YaaD"/>
    <property type="match status" value="1"/>
</dbReference>
<dbReference type="AlphaFoldDB" id="C3X4C6"/>
<reference evidence="2" key="1">
    <citation type="submission" date="2011-10" db="EMBL/GenBank/DDBJ databases">
        <title>The Genome Sequence of Oxalobacter formigenes HOxBLS.</title>
        <authorList>
            <consortium name="The Broad Institute Genome Sequencing Platform"/>
            <person name="Earl A."/>
            <person name="Ward D."/>
            <person name="Feldgarden M."/>
            <person name="Gevers D."/>
            <person name="Allison M.J."/>
            <person name="Humphrey S."/>
            <person name="Young S.K."/>
            <person name="Zeng Q."/>
            <person name="Gargeya S."/>
            <person name="Fitzgerald M."/>
            <person name="Haas B."/>
            <person name="Abouelleil A."/>
            <person name="Alvarado L."/>
            <person name="Arachchi H.M."/>
            <person name="Berlin A."/>
            <person name="Brown A."/>
            <person name="Chapman S.B."/>
            <person name="Chen Z."/>
            <person name="Dunbar C."/>
            <person name="Freedman E."/>
            <person name="Gearin G."/>
            <person name="Goldberg J."/>
            <person name="Griggs A."/>
            <person name="Gujja S."/>
            <person name="Heiman D."/>
            <person name="Howarth C."/>
            <person name="Larson L."/>
            <person name="Lui A."/>
            <person name="MacDonald P.J.P."/>
            <person name="Montmayeur A."/>
            <person name="Murphy C."/>
            <person name="Neiman D."/>
            <person name="Pearson M."/>
            <person name="Priest M."/>
            <person name="Roberts A."/>
            <person name="Saif S."/>
            <person name="Shea T."/>
            <person name="Shenoy N."/>
            <person name="Sisk P."/>
            <person name="Stolte C."/>
            <person name="Sykes S."/>
            <person name="Wortman J."/>
            <person name="Nusbaum C."/>
            <person name="Birren B."/>
        </authorList>
    </citation>
    <scope>NUCLEOTIDE SEQUENCE [LARGE SCALE GENOMIC DNA]</scope>
    <source>
        <strain evidence="2">HOxBLS</strain>
    </source>
</reference>
<organism evidence="2 3">
    <name type="scientific">Oxalobacter paraformigenes</name>
    <dbReference type="NCBI Taxonomy" id="556268"/>
    <lineage>
        <taxon>Bacteria</taxon>
        <taxon>Pseudomonadati</taxon>
        <taxon>Pseudomonadota</taxon>
        <taxon>Betaproteobacteria</taxon>
        <taxon>Burkholderiales</taxon>
        <taxon>Oxalobacteraceae</taxon>
        <taxon>Oxalobacter</taxon>
    </lineage>
</organism>
<protein>
    <recommendedName>
        <fullName evidence="1">UPF0246 protein OFAG_01215</fullName>
    </recommendedName>
</protein>
<name>C3X4C6_9BURK</name>
<dbReference type="EMBL" id="ACDP02000007">
    <property type="protein sequence ID" value="EEO28062.1"/>
    <property type="molecule type" value="Genomic_DNA"/>
</dbReference>
<keyword evidence="3" id="KW-1185">Reference proteome</keyword>
<gene>
    <name evidence="2" type="ORF">OFAG_01215</name>
</gene>
<dbReference type="eggNOG" id="COG3022">
    <property type="taxonomic scope" value="Bacteria"/>
</dbReference>
<dbReference type="Proteomes" id="UP000003973">
    <property type="component" value="Unassembled WGS sequence"/>
</dbReference>